<dbReference type="EMBL" id="MT143537">
    <property type="protein sequence ID" value="QJA97929.1"/>
    <property type="molecule type" value="Genomic_DNA"/>
</dbReference>
<name>A0A6M3LV05_9ZZZZ</name>
<dbReference type="InterPro" id="IPR054238">
    <property type="entry name" value="DUF6965"/>
</dbReference>
<accession>A0A6M3LV05</accession>
<dbReference type="AlphaFoldDB" id="A0A6M3LV05"/>
<evidence type="ECO:0000259" key="1">
    <source>
        <dbReference type="Pfam" id="PF22292"/>
    </source>
</evidence>
<feature type="domain" description="DUF6965" evidence="1">
    <location>
        <begin position="12"/>
        <end position="76"/>
    </location>
</feature>
<reference evidence="2" key="1">
    <citation type="submission" date="2020-03" db="EMBL/GenBank/DDBJ databases">
        <title>The deep terrestrial virosphere.</title>
        <authorList>
            <person name="Holmfeldt K."/>
            <person name="Nilsson E."/>
            <person name="Simone D."/>
            <person name="Lopez-Fernandez M."/>
            <person name="Wu X."/>
            <person name="de Brujin I."/>
            <person name="Lundin D."/>
            <person name="Andersson A."/>
            <person name="Bertilsson S."/>
            <person name="Dopson M."/>
        </authorList>
    </citation>
    <scope>NUCLEOTIDE SEQUENCE</scope>
    <source>
        <strain evidence="2">MM415B05850</strain>
    </source>
</reference>
<organism evidence="2">
    <name type="scientific">viral metagenome</name>
    <dbReference type="NCBI Taxonomy" id="1070528"/>
    <lineage>
        <taxon>unclassified sequences</taxon>
        <taxon>metagenomes</taxon>
        <taxon>organismal metagenomes</taxon>
    </lineage>
</organism>
<protein>
    <recommendedName>
        <fullName evidence="1">DUF6965 domain-containing protein</fullName>
    </recommendedName>
</protein>
<sequence length="85" mass="10072">MAQEQTENWEQEIIDLKNFFFNSIELPTEPIKLSQAETIIDIRKFINSHLSIVKAQNGNRVYLPYLNRLKKLKECLTIYFAIKIN</sequence>
<gene>
    <name evidence="2" type="ORF">MM415B05850_0009</name>
</gene>
<proteinExistence type="predicted"/>
<dbReference type="Pfam" id="PF22292">
    <property type="entry name" value="DUF6965"/>
    <property type="match status" value="1"/>
</dbReference>
<evidence type="ECO:0000313" key="2">
    <source>
        <dbReference type="EMBL" id="QJA97929.1"/>
    </source>
</evidence>